<evidence type="ECO:0000313" key="3">
    <source>
        <dbReference type="Proteomes" id="UP001283361"/>
    </source>
</evidence>
<evidence type="ECO:0000313" key="2">
    <source>
        <dbReference type="EMBL" id="KAK3800645.1"/>
    </source>
</evidence>
<proteinExistence type="predicted"/>
<feature type="region of interest" description="Disordered" evidence="1">
    <location>
        <begin position="145"/>
        <end position="265"/>
    </location>
</feature>
<evidence type="ECO:0000256" key="1">
    <source>
        <dbReference type="SAM" id="MobiDB-lite"/>
    </source>
</evidence>
<dbReference type="AlphaFoldDB" id="A0AAE1B6V4"/>
<name>A0AAE1B6V4_9GAST</name>
<reference evidence="2" key="1">
    <citation type="journal article" date="2023" name="G3 (Bethesda)">
        <title>A reference genome for the long-term kleptoplast-retaining sea slug Elysia crispata morphotype clarki.</title>
        <authorList>
            <person name="Eastman K.E."/>
            <person name="Pendleton A.L."/>
            <person name="Shaikh M.A."/>
            <person name="Suttiyut T."/>
            <person name="Ogas R."/>
            <person name="Tomko P."/>
            <person name="Gavelis G."/>
            <person name="Widhalm J.R."/>
            <person name="Wisecaver J.H."/>
        </authorList>
    </citation>
    <scope>NUCLEOTIDE SEQUENCE</scope>
    <source>
        <strain evidence="2">ECLA1</strain>
    </source>
</reference>
<sequence length="316" mass="36003">MSASDAKTSHQFPRIVPGLQAAGINDTGRDRYSPLTVYQACLLHHLPAPAPSLTELNKKTTPLLVFLAAHSSSKFLLKLKVLMVVYQGLNSSTSVWFPERKPQSRIIFGYVKINDFPRFVYLDDSACTKAGLYLYPIARLDTDSNEKSSVYEDSNEKSSVYEDSNEKSSVYEDSNEKSSDYEDSNEKSSDYEDSNEKSSVYEDSNEKSSDYEDSNEKSSDYEDSNEKSSDYEDSNEKSSVYEDSNEKSSVYEDSNEKSNQNQYQSNKRNRCFLEEECGIVPTLTPWHTVAVFSRVSSRLFHNQDIFYLKSEQQVFS</sequence>
<accession>A0AAE1B6V4</accession>
<organism evidence="2 3">
    <name type="scientific">Elysia crispata</name>
    <name type="common">lettuce slug</name>
    <dbReference type="NCBI Taxonomy" id="231223"/>
    <lineage>
        <taxon>Eukaryota</taxon>
        <taxon>Metazoa</taxon>
        <taxon>Spiralia</taxon>
        <taxon>Lophotrochozoa</taxon>
        <taxon>Mollusca</taxon>
        <taxon>Gastropoda</taxon>
        <taxon>Heterobranchia</taxon>
        <taxon>Euthyneura</taxon>
        <taxon>Panpulmonata</taxon>
        <taxon>Sacoglossa</taxon>
        <taxon>Placobranchoidea</taxon>
        <taxon>Plakobranchidae</taxon>
        <taxon>Elysia</taxon>
    </lineage>
</organism>
<feature type="compositionally biased region" description="Basic and acidic residues" evidence="1">
    <location>
        <begin position="145"/>
        <end position="256"/>
    </location>
</feature>
<dbReference type="EMBL" id="JAWDGP010000422">
    <property type="protein sequence ID" value="KAK3800645.1"/>
    <property type="molecule type" value="Genomic_DNA"/>
</dbReference>
<dbReference type="Proteomes" id="UP001283361">
    <property type="component" value="Unassembled WGS sequence"/>
</dbReference>
<protein>
    <submittedName>
        <fullName evidence="2">Uncharacterized protein</fullName>
    </submittedName>
</protein>
<gene>
    <name evidence="2" type="ORF">RRG08_003052</name>
</gene>
<keyword evidence="3" id="KW-1185">Reference proteome</keyword>
<comment type="caution">
    <text evidence="2">The sequence shown here is derived from an EMBL/GenBank/DDBJ whole genome shotgun (WGS) entry which is preliminary data.</text>
</comment>